<evidence type="ECO:0000313" key="1">
    <source>
        <dbReference type="EMBL" id="KKM23337.1"/>
    </source>
</evidence>
<accession>A0A0F9I746</accession>
<name>A0A0F9I746_9ZZZZ</name>
<dbReference type="AlphaFoldDB" id="A0A0F9I746"/>
<protein>
    <recommendedName>
        <fullName evidence="2">Apea-like HEPN domain-containing protein</fullName>
    </recommendedName>
</protein>
<feature type="non-terminal residue" evidence="1">
    <location>
        <position position="1"/>
    </location>
</feature>
<dbReference type="EMBL" id="LAZR01013145">
    <property type="protein sequence ID" value="KKM23337.1"/>
    <property type="molecule type" value="Genomic_DNA"/>
</dbReference>
<gene>
    <name evidence="1" type="ORF">LCGC14_1616280</name>
</gene>
<organism evidence="1">
    <name type="scientific">marine sediment metagenome</name>
    <dbReference type="NCBI Taxonomy" id="412755"/>
    <lineage>
        <taxon>unclassified sequences</taxon>
        <taxon>metagenomes</taxon>
        <taxon>ecological metagenomes</taxon>
    </lineage>
</organism>
<proteinExistence type="predicted"/>
<comment type="caution">
    <text evidence="1">The sequence shown here is derived from an EMBL/GenBank/DDBJ whole genome shotgun (WGS) entry which is preliminary data.</text>
</comment>
<evidence type="ECO:0008006" key="2">
    <source>
        <dbReference type="Google" id="ProtNLM"/>
    </source>
</evidence>
<sequence>NTTLSCSFFSTFQKGFEKFLDLRIKFEAEWYENVCKKVLELFLSVYLTGKAFKQLDQVRYTLPWWWQDTHEDDLNYFNNTNYPYPYILSSEELNRITEQYSEVKESQIFMSNQFDILRHRYNEVFNTNVIEDLIINSFIIFELFFTRGIAQELRFRLCLNGALFLSSQFEKLEKNYNFFWNLYELKQKIIHGGNFKRKLNELSRKMDSFSNEVKIMNETRLIVNKCILKLIELKKNNSNPIKQFESLYFFENSNIIKKEESEGK</sequence>
<reference evidence="1" key="1">
    <citation type="journal article" date="2015" name="Nature">
        <title>Complex archaea that bridge the gap between prokaryotes and eukaryotes.</title>
        <authorList>
            <person name="Spang A."/>
            <person name="Saw J.H."/>
            <person name="Jorgensen S.L."/>
            <person name="Zaremba-Niedzwiedzka K."/>
            <person name="Martijn J."/>
            <person name="Lind A.E."/>
            <person name="van Eijk R."/>
            <person name="Schleper C."/>
            <person name="Guy L."/>
            <person name="Ettema T.J."/>
        </authorList>
    </citation>
    <scope>NUCLEOTIDE SEQUENCE</scope>
</reference>